<evidence type="ECO:0000256" key="8">
    <source>
        <dbReference type="ARBA" id="ARBA00022824"/>
    </source>
</evidence>
<keyword evidence="13 14" id="KW-0472">Membrane</keyword>
<evidence type="ECO:0000256" key="6">
    <source>
        <dbReference type="ARBA" id="ARBA00022617"/>
    </source>
</evidence>
<keyword evidence="16" id="KW-1185">Reference proteome</keyword>
<sequence length="806" mass="93463">MIGFLETLLEDLVEFIFSTSGLVIVCCSLIYFIYKWIVSNHDVFAKRGIKFIPPRPIFGNFSDFFLGRKNLYAMVKDLYNYMPEEKIYGMFELGNAKYMIKDPGLLKQILVKDFDHFFDRGVNIEEDQDPLISLNIALINGKKWRDIRSTISPAFTVSKMKTMFQLVCECCSDTIDFLASEIKDGKPLLTNMKDLFGRFGTDIIASCAFGLKVNSFRDRENECYRHGQELVDLNGIHGLKFLFLLECPKIFKVLRLSLFSKKFSDFFKNTIWDTMKQREKDNIYRPDIINIMMEARKGKLRYDDSQQEKEGYATVKEIRIGEGMHHRKITDDEILAQCLTFFMAAHELAINQDIQKTLLAEVDATTQALDGKPLTYEAVQNMQYLDMVVSESLRLWPPIPTSNRECTKPYRIEVDGTSYSIAVGELIYIPIVAIHHDPKYFPNPFSFDPERFNEQNKRNIIPYSYLPFGAGPRNCIGSRFALMEIKAILYYLLTKFTFEVSEKTQIPIKMAKLQFFVNKFSDFFKNTVWGIMKQREKDNIYRPDIINIMMEARKGKLRYDDSQQEKEGYATVKEIRIGEGMHHRKITDDEILAQCLTFFMAGFSTTNICMCFTAHELAINQDIQKTLLAEVDATTQALDGKPLTYEAVQNMQYLDMVVSESLRLWPPIPTSNRECTKPYKIEVDGTSYSIAMGELIYIPIVAIHHDPKYFPNPFSFDPERFNEQNKRNIIPYSYLPFGAGPRNCIGSRFALMEIKAILYYLLTKFTFEVSEKTQIPIKMAKLQFFVNKKPQTHNKVAFLIFEKGKK</sequence>
<dbReference type="PANTHER" id="PTHR24292:SF54">
    <property type="entry name" value="CYP9F3-RELATED"/>
    <property type="match status" value="1"/>
</dbReference>
<dbReference type="AlphaFoldDB" id="A0A1B0CHU7"/>
<dbReference type="EMBL" id="AJWK01012723">
    <property type="status" value="NOT_ANNOTATED_CDS"/>
    <property type="molecule type" value="Genomic_DNA"/>
</dbReference>
<dbReference type="Pfam" id="PF00067">
    <property type="entry name" value="p450"/>
    <property type="match status" value="2"/>
</dbReference>
<evidence type="ECO:0000256" key="14">
    <source>
        <dbReference type="SAM" id="Phobius"/>
    </source>
</evidence>
<dbReference type="InterPro" id="IPR001128">
    <property type="entry name" value="Cyt_P450"/>
</dbReference>
<dbReference type="Proteomes" id="UP000092461">
    <property type="component" value="Unassembled WGS sequence"/>
</dbReference>
<dbReference type="SUPFAM" id="SSF48264">
    <property type="entry name" value="Cytochrome P450"/>
    <property type="match status" value="2"/>
</dbReference>
<comment type="cofactor">
    <cofactor evidence="1">
        <name>heme</name>
        <dbReference type="ChEBI" id="CHEBI:30413"/>
    </cofactor>
</comment>
<keyword evidence="12" id="KW-0503">Monooxygenase</keyword>
<dbReference type="InterPro" id="IPR050476">
    <property type="entry name" value="Insect_CytP450_Detox"/>
</dbReference>
<keyword evidence="11" id="KW-0408">Iron</keyword>
<keyword evidence="7" id="KW-0479">Metal-binding</keyword>
<evidence type="ECO:0000256" key="4">
    <source>
        <dbReference type="ARBA" id="ARBA00004406"/>
    </source>
</evidence>
<dbReference type="PROSITE" id="PS00086">
    <property type="entry name" value="CYTOCHROME_P450"/>
    <property type="match status" value="2"/>
</dbReference>
<evidence type="ECO:0000256" key="11">
    <source>
        <dbReference type="ARBA" id="ARBA00023004"/>
    </source>
</evidence>
<evidence type="ECO:0000256" key="2">
    <source>
        <dbReference type="ARBA" id="ARBA00003690"/>
    </source>
</evidence>
<evidence type="ECO:0000256" key="12">
    <source>
        <dbReference type="ARBA" id="ARBA00023033"/>
    </source>
</evidence>
<keyword evidence="6" id="KW-0349">Heme</keyword>
<dbReference type="EMBL" id="AJWK01012722">
    <property type="status" value="NOT_ANNOTATED_CDS"/>
    <property type="molecule type" value="Genomic_DNA"/>
</dbReference>
<keyword evidence="14" id="KW-0812">Transmembrane</keyword>
<evidence type="ECO:0008006" key="17">
    <source>
        <dbReference type="Google" id="ProtNLM"/>
    </source>
</evidence>
<dbReference type="CDD" id="cd11056">
    <property type="entry name" value="CYP6-like"/>
    <property type="match status" value="2"/>
</dbReference>
<name>A0A1B0CHU7_LUTLO</name>
<dbReference type="EMBL" id="AJWK01012724">
    <property type="status" value="NOT_ANNOTATED_CDS"/>
    <property type="molecule type" value="Genomic_DNA"/>
</dbReference>
<organism evidence="15 16">
    <name type="scientific">Lutzomyia longipalpis</name>
    <name type="common">Sand fly</name>
    <dbReference type="NCBI Taxonomy" id="7200"/>
    <lineage>
        <taxon>Eukaryota</taxon>
        <taxon>Metazoa</taxon>
        <taxon>Ecdysozoa</taxon>
        <taxon>Arthropoda</taxon>
        <taxon>Hexapoda</taxon>
        <taxon>Insecta</taxon>
        <taxon>Pterygota</taxon>
        <taxon>Neoptera</taxon>
        <taxon>Endopterygota</taxon>
        <taxon>Diptera</taxon>
        <taxon>Nematocera</taxon>
        <taxon>Psychodoidea</taxon>
        <taxon>Psychodidae</taxon>
        <taxon>Lutzomyia</taxon>
        <taxon>Lutzomyia</taxon>
    </lineage>
</organism>
<dbReference type="PRINTS" id="PR00465">
    <property type="entry name" value="EP450IV"/>
</dbReference>
<reference evidence="15" key="1">
    <citation type="submission" date="2020-05" db="UniProtKB">
        <authorList>
            <consortium name="EnsemblMetazoa"/>
        </authorList>
    </citation>
    <scope>IDENTIFICATION</scope>
    <source>
        <strain evidence="15">Jacobina</strain>
    </source>
</reference>
<comment type="similarity">
    <text evidence="5">Belongs to the cytochrome P450 family.</text>
</comment>
<evidence type="ECO:0000313" key="15">
    <source>
        <dbReference type="EnsemblMetazoa" id="LLOJ004009-PA"/>
    </source>
</evidence>
<dbReference type="EnsemblMetazoa" id="LLOJ004009-RA">
    <property type="protein sequence ID" value="LLOJ004009-PA"/>
    <property type="gene ID" value="LLOJ004009"/>
</dbReference>
<evidence type="ECO:0000256" key="7">
    <source>
        <dbReference type="ARBA" id="ARBA00022723"/>
    </source>
</evidence>
<proteinExistence type="inferred from homology"/>
<dbReference type="VEuPathDB" id="VectorBase:LLONM1_011297"/>
<keyword evidence="8" id="KW-0256">Endoplasmic reticulum</keyword>
<dbReference type="VEuPathDB" id="VectorBase:LLOJ004009"/>
<dbReference type="GO" id="GO:0020037">
    <property type="term" value="F:heme binding"/>
    <property type="evidence" value="ECO:0007669"/>
    <property type="project" value="InterPro"/>
</dbReference>
<feature type="transmembrane region" description="Helical" evidence="14">
    <location>
        <begin position="12"/>
        <end position="34"/>
    </location>
</feature>
<dbReference type="GO" id="GO:0005506">
    <property type="term" value="F:iron ion binding"/>
    <property type="evidence" value="ECO:0007669"/>
    <property type="project" value="InterPro"/>
</dbReference>
<dbReference type="PRINTS" id="PR00385">
    <property type="entry name" value="P450"/>
</dbReference>
<evidence type="ECO:0000256" key="5">
    <source>
        <dbReference type="ARBA" id="ARBA00010617"/>
    </source>
</evidence>
<dbReference type="InterPro" id="IPR017972">
    <property type="entry name" value="Cyt_P450_CS"/>
</dbReference>
<evidence type="ECO:0000256" key="1">
    <source>
        <dbReference type="ARBA" id="ARBA00001971"/>
    </source>
</evidence>
<dbReference type="PANTHER" id="PTHR24292">
    <property type="entry name" value="CYTOCHROME P450"/>
    <property type="match status" value="1"/>
</dbReference>
<dbReference type="FunFam" id="1.10.630.10:FF:000042">
    <property type="entry name" value="Cytochrome P450"/>
    <property type="match status" value="1"/>
</dbReference>
<evidence type="ECO:0000256" key="9">
    <source>
        <dbReference type="ARBA" id="ARBA00022848"/>
    </source>
</evidence>
<accession>A0A1B0CHU7</accession>
<dbReference type="VEuPathDB" id="VectorBase:LLONM1_006654"/>
<evidence type="ECO:0000256" key="3">
    <source>
        <dbReference type="ARBA" id="ARBA00004174"/>
    </source>
</evidence>
<dbReference type="InterPro" id="IPR002403">
    <property type="entry name" value="Cyt_P450_E_grp-IV"/>
</dbReference>
<keyword evidence="9" id="KW-0492">Microsome</keyword>
<evidence type="ECO:0000313" key="16">
    <source>
        <dbReference type="Proteomes" id="UP000092461"/>
    </source>
</evidence>
<comment type="function">
    <text evidence="2">May be involved in the metabolism of insect hormones and in the breakdown of synthetic insecticides.</text>
</comment>
<keyword evidence="10" id="KW-0560">Oxidoreductase</keyword>
<evidence type="ECO:0000256" key="13">
    <source>
        <dbReference type="ARBA" id="ARBA00023136"/>
    </source>
</evidence>
<protein>
    <recommendedName>
        <fullName evidence="17">Cytochrome</fullName>
    </recommendedName>
</protein>
<dbReference type="GO" id="GO:0005789">
    <property type="term" value="C:endoplasmic reticulum membrane"/>
    <property type="evidence" value="ECO:0007669"/>
    <property type="project" value="UniProtKB-SubCell"/>
</dbReference>
<dbReference type="Gene3D" id="1.10.630.10">
    <property type="entry name" value="Cytochrome P450"/>
    <property type="match status" value="2"/>
</dbReference>
<evidence type="ECO:0000256" key="10">
    <source>
        <dbReference type="ARBA" id="ARBA00023002"/>
    </source>
</evidence>
<dbReference type="GO" id="GO:0016705">
    <property type="term" value="F:oxidoreductase activity, acting on paired donors, with incorporation or reduction of molecular oxygen"/>
    <property type="evidence" value="ECO:0007669"/>
    <property type="project" value="InterPro"/>
</dbReference>
<dbReference type="GO" id="GO:0004497">
    <property type="term" value="F:monooxygenase activity"/>
    <property type="evidence" value="ECO:0007669"/>
    <property type="project" value="UniProtKB-KW"/>
</dbReference>
<keyword evidence="14" id="KW-1133">Transmembrane helix</keyword>
<dbReference type="InterPro" id="IPR036396">
    <property type="entry name" value="Cyt_P450_sf"/>
</dbReference>
<comment type="subcellular location">
    <subcellularLocation>
        <location evidence="4">Endoplasmic reticulum membrane</location>
        <topology evidence="4">Peripheral membrane protein</topology>
    </subcellularLocation>
    <subcellularLocation>
        <location evidence="3">Microsome membrane</location>
        <topology evidence="3">Peripheral membrane protein</topology>
    </subcellularLocation>
</comment>